<dbReference type="KEGG" id="mbw:MSBRW_0432"/>
<gene>
    <name evidence="1" type="ORF">MSBRW_0432</name>
</gene>
<dbReference type="AlphaFoldDB" id="A0A0E3QJN2"/>
<name>A0A0E3QJN2_METBA</name>
<organism evidence="1 2">
    <name type="scientific">Methanosarcina barkeri str. Wiesmoor</name>
    <dbReference type="NCBI Taxonomy" id="1434109"/>
    <lineage>
        <taxon>Archaea</taxon>
        <taxon>Methanobacteriati</taxon>
        <taxon>Methanobacteriota</taxon>
        <taxon>Stenosarchaea group</taxon>
        <taxon>Methanomicrobia</taxon>
        <taxon>Methanosarcinales</taxon>
        <taxon>Methanosarcinaceae</taxon>
        <taxon>Methanosarcina</taxon>
    </lineage>
</organism>
<evidence type="ECO:0000313" key="2">
    <source>
        <dbReference type="Proteomes" id="UP000033038"/>
    </source>
</evidence>
<proteinExistence type="predicted"/>
<sequence>MFLLFFLLLFLLILLKSFYRVFHDVGKTRSLFARDPIYSVIEFWLLMKIIDNCPDFKSEESIFPEENYKF</sequence>
<protein>
    <submittedName>
        <fullName evidence="1">Uncharacterized protein</fullName>
    </submittedName>
</protein>
<dbReference type="Proteomes" id="UP000033038">
    <property type="component" value="Chromosome"/>
</dbReference>
<dbReference type="PATRIC" id="fig|1434109.4.peg.517"/>
<dbReference type="HOGENOM" id="CLU_2748149_0_0_2"/>
<accession>A0A0E3QJN2</accession>
<dbReference type="EMBL" id="CP009526">
    <property type="protein sequence ID" value="AKB49685.1"/>
    <property type="molecule type" value="Genomic_DNA"/>
</dbReference>
<evidence type="ECO:0000313" key="1">
    <source>
        <dbReference type="EMBL" id="AKB49685.1"/>
    </source>
</evidence>
<reference evidence="1 2" key="1">
    <citation type="submission" date="2014-07" db="EMBL/GenBank/DDBJ databases">
        <title>Methanogenic archaea and the global carbon cycle.</title>
        <authorList>
            <person name="Henriksen J.R."/>
            <person name="Luke J."/>
            <person name="Reinhart S."/>
            <person name="Benedict M.N."/>
            <person name="Youngblut N.D."/>
            <person name="Metcalf M.E."/>
            <person name="Whitaker R.J."/>
            <person name="Metcalf W.W."/>
        </authorList>
    </citation>
    <scope>NUCLEOTIDE SEQUENCE [LARGE SCALE GENOMIC DNA]</scope>
    <source>
        <strain evidence="1 2">Wiesmoor</strain>
    </source>
</reference>